<accession>A0ACB4V5R0</accession>
<reference evidence="1 2" key="2">
    <citation type="journal article" date="2013" name="PLoS ONE">
        <title>INDIGO - INtegrated Data Warehouse of MIcrobial GenOmes with Examples from the Red Sea Extremophiles.</title>
        <authorList>
            <person name="Alam I."/>
            <person name="Antunes A."/>
            <person name="Kamau A.A."/>
            <person name="Ba Alawi W."/>
            <person name="Kalkatawi M."/>
            <person name="Stingl U."/>
            <person name="Bajic V.B."/>
        </authorList>
    </citation>
    <scope>NUCLEOTIDE SEQUENCE [LARGE SCALE GENOMIC DNA]</scope>
    <source>
        <strain evidence="1 2">E1L3A</strain>
    </source>
</reference>
<reference evidence="1 2" key="1">
    <citation type="journal article" date="2011" name="J. Bacteriol.">
        <title>Genome sequence of Salinisphaera shabanensis, a gammaproteobacterium from the harsh, variable environment of the brine-seawater interface of the Shaban Deep in the Red Sea.</title>
        <authorList>
            <person name="Antunes A."/>
            <person name="Alam I."/>
            <person name="Bajic V.B."/>
            <person name="Stingl U."/>
        </authorList>
    </citation>
    <scope>NUCLEOTIDE SEQUENCE [LARGE SCALE GENOMIC DNA]</scope>
    <source>
        <strain evidence="1 2">E1L3A</strain>
    </source>
</reference>
<name>A0ACB4V5R0_9GAMM</name>
<keyword evidence="2" id="KW-1185">Reference proteome</keyword>
<protein>
    <submittedName>
        <fullName evidence="1">Two-component system NarL family sensor histidine kinase BarA protein</fullName>
        <ecNumber evidence="1">2.7.13.3</ecNumber>
    </submittedName>
</protein>
<comment type="caution">
    <text evidence="1">The sequence shown here is derived from an EMBL/GenBank/DDBJ whole genome shotgun (WGS) entry which is preliminary data.</text>
</comment>
<gene>
    <name evidence="1" type="ORF">SSPSH_002032</name>
</gene>
<keyword evidence="1" id="KW-0808">Transferase</keyword>
<keyword evidence="1" id="KW-0418">Kinase</keyword>
<dbReference type="EC" id="2.7.13.3" evidence="1"/>
<proteinExistence type="predicted"/>
<dbReference type="EMBL" id="AFNV02000013">
    <property type="protein sequence ID" value="ERJ18955.1"/>
    <property type="molecule type" value="Genomic_DNA"/>
</dbReference>
<sequence length="337" mass="37640">MDTLTGVRILVVDDSDINREVAQRLLTEEGAVVSLAEHGEKAVNWVARFRDEVDIVLMDVQMPHMDGIEATRQIHALEGCAELPVIAVTADAFVARDEHAPAAEFAEYLAKPLDPDELFRVVNRWTNERPSITQVSRPKPDRNPQSALPGLDVESGLKTWRDSAVYRQYLVRFAREHGNAARQIHQASDIAQVRERAHKIKGVAANLALPDVAEAASRIEAEAANDSLRARNLRELARALRRALRSIELYTKTSPRERQPQPDADPQRLEPLLREAYSAFDSDDPSEVEPVLQRLRGRLSPETLEPLTLALEDFDFATGRQRTIAMAGDLGIAIEDD</sequence>
<dbReference type="Proteomes" id="UP000006242">
    <property type="component" value="Unassembled WGS sequence"/>
</dbReference>
<evidence type="ECO:0000313" key="1">
    <source>
        <dbReference type="EMBL" id="ERJ18955.1"/>
    </source>
</evidence>
<evidence type="ECO:0000313" key="2">
    <source>
        <dbReference type="Proteomes" id="UP000006242"/>
    </source>
</evidence>
<organism evidence="1 2">
    <name type="scientific">Salinisphaera shabanensis E1L3A</name>
    <dbReference type="NCBI Taxonomy" id="1033802"/>
    <lineage>
        <taxon>Bacteria</taxon>
        <taxon>Pseudomonadati</taxon>
        <taxon>Pseudomonadota</taxon>
        <taxon>Gammaproteobacteria</taxon>
        <taxon>Salinisphaerales</taxon>
        <taxon>Salinisphaeraceae</taxon>
        <taxon>Salinisphaera</taxon>
    </lineage>
</organism>